<proteinExistence type="predicted"/>
<protein>
    <submittedName>
        <fullName evidence="2">Uncharacterized protein</fullName>
    </submittedName>
</protein>
<evidence type="ECO:0000313" key="2">
    <source>
        <dbReference type="EMBL" id="WFL76644.1"/>
    </source>
</evidence>
<organism evidence="2 3">
    <name type="scientific">Altererythrobacter arenosus</name>
    <dbReference type="NCBI Taxonomy" id="3032592"/>
    <lineage>
        <taxon>Bacteria</taxon>
        <taxon>Pseudomonadati</taxon>
        <taxon>Pseudomonadota</taxon>
        <taxon>Alphaproteobacteria</taxon>
        <taxon>Sphingomonadales</taxon>
        <taxon>Erythrobacteraceae</taxon>
        <taxon>Altererythrobacter</taxon>
    </lineage>
</organism>
<gene>
    <name evidence="2" type="ORF">P7228_11635</name>
</gene>
<name>A0ABY8FNP4_9SPHN</name>
<feature type="chain" id="PRO_5046526786" evidence="1">
    <location>
        <begin position="24"/>
        <end position="91"/>
    </location>
</feature>
<feature type="signal peptide" evidence="1">
    <location>
        <begin position="1"/>
        <end position="23"/>
    </location>
</feature>
<keyword evidence="3" id="KW-1185">Reference proteome</keyword>
<dbReference type="EMBL" id="CP121106">
    <property type="protein sequence ID" value="WFL76644.1"/>
    <property type="molecule type" value="Genomic_DNA"/>
</dbReference>
<evidence type="ECO:0000313" key="3">
    <source>
        <dbReference type="Proteomes" id="UP001215827"/>
    </source>
</evidence>
<evidence type="ECO:0000256" key="1">
    <source>
        <dbReference type="SAM" id="SignalP"/>
    </source>
</evidence>
<dbReference type="Proteomes" id="UP001215827">
    <property type="component" value="Chromosome"/>
</dbReference>
<sequence length="91" mass="9936">MRTHQFSCVFLAFALFLPQAAAASERSDGAQPQTVLVTSKVRVLPGVQVKWSKTKPGGLELAADGTIDAIAYEIRESRRPDGQTTIMAEFR</sequence>
<dbReference type="RefSeq" id="WP_278015409.1">
    <property type="nucleotide sequence ID" value="NZ_CP121106.1"/>
</dbReference>
<keyword evidence="1" id="KW-0732">Signal</keyword>
<accession>A0ABY8FNP4</accession>
<reference evidence="2 3" key="1">
    <citation type="submission" date="2023-03" db="EMBL/GenBank/DDBJ databases">
        <title>Altererythrobacter sp. CAU 1644 isolated from sand.</title>
        <authorList>
            <person name="Kim W."/>
        </authorList>
    </citation>
    <scope>NUCLEOTIDE SEQUENCE [LARGE SCALE GENOMIC DNA]</scope>
    <source>
        <strain evidence="2 3">CAU 1644</strain>
    </source>
</reference>